<sequence length="231" mass="26499">MSELKDNTSRAPDQKFPEVYTVSPNGLEHSSVHITIHKLNGKNFLEWAQSIKLIIEGRGRLGYLTGDTREPEKGDPKWSSWKSENSMVMAWLINSMEPSIGRTYLFLPTAKDIWEAVRETYSDLEKSSQIYDLKTRLWNSKQGKKSVIEYYNEMRALIRNSTCVMKMTGSARMTALSIITAWKLIGSLCSWLDSIENWMKSGAESWGGYHCHPLERCSQKYGERKAEDVLC</sequence>
<evidence type="ECO:0000256" key="1">
    <source>
        <dbReference type="SAM" id="MobiDB-lite"/>
    </source>
</evidence>
<reference evidence="2 3" key="1">
    <citation type="journal article" date="2015" name="Proc. Natl. Acad. Sci. U.S.A.">
        <title>The resurrection genome of Boea hygrometrica: A blueprint for survival of dehydration.</title>
        <authorList>
            <person name="Xiao L."/>
            <person name="Yang G."/>
            <person name="Zhang L."/>
            <person name="Yang X."/>
            <person name="Zhao S."/>
            <person name="Ji Z."/>
            <person name="Zhou Q."/>
            <person name="Hu M."/>
            <person name="Wang Y."/>
            <person name="Chen M."/>
            <person name="Xu Y."/>
            <person name="Jin H."/>
            <person name="Xiao X."/>
            <person name="Hu G."/>
            <person name="Bao F."/>
            <person name="Hu Y."/>
            <person name="Wan P."/>
            <person name="Li L."/>
            <person name="Deng X."/>
            <person name="Kuang T."/>
            <person name="Xiang C."/>
            <person name="Zhu J.K."/>
            <person name="Oliver M.J."/>
            <person name="He Y."/>
        </authorList>
    </citation>
    <scope>NUCLEOTIDE SEQUENCE [LARGE SCALE GENOMIC DNA]</scope>
    <source>
        <strain evidence="3">cv. XS01</strain>
    </source>
</reference>
<dbReference type="EMBL" id="KV004542">
    <property type="protein sequence ID" value="KZV35588.1"/>
    <property type="molecule type" value="Genomic_DNA"/>
</dbReference>
<dbReference type="AlphaFoldDB" id="A0A2Z7BPQ3"/>
<name>A0A2Z7BPQ3_9LAMI</name>
<evidence type="ECO:0000313" key="3">
    <source>
        <dbReference type="Proteomes" id="UP000250235"/>
    </source>
</evidence>
<dbReference type="PANTHER" id="PTHR37610">
    <property type="entry name" value="CCHC-TYPE DOMAIN-CONTAINING PROTEIN"/>
    <property type="match status" value="1"/>
</dbReference>
<evidence type="ECO:0000313" key="2">
    <source>
        <dbReference type="EMBL" id="KZV35588.1"/>
    </source>
</evidence>
<keyword evidence="3" id="KW-1185">Reference proteome</keyword>
<gene>
    <name evidence="2" type="ORF">F511_32754</name>
</gene>
<dbReference type="PANTHER" id="PTHR37610:SF75">
    <property type="entry name" value="RETROTRANSPOSON COPIA-LIKE N-TERMINAL DOMAIN-CONTAINING PROTEIN"/>
    <property type="match status" value="1"/>
</dbReference>
<feature type="region of interest" description="Disordered" evidence="1">
    <location>
        <begin position="1"/>
        <end position="20"/>
    </location>
</feature>
<protein>
    <recommendedName>
        <fullName evidence="4">Retrotransposon Copia-like N-terminal domain-containing protein</fullName>
    </recommendedName>
</protein>
<dbReference type="Pfam" id="PF14223">
    <property type="entry name" value="Retrotran_gag_2"/>
    <property type="match status" value="1"/>
</dbReference>
<proteinExistence type="predicted"/>
<organism evidence="2 3">
    <name type="scientific">Dorcoceras hygrometricum</name>
    <dbReference type="NCBI Taxonomy" id="472368"/>
    <lineage>
        <taxon>Eukaryota</taxon>
        <taxon>Viridiplantae</taxon>
        <taxon>Streptophyta</taxon>
        <taxon>Embryophyta</taxon>
        <taxon>Tracheophyta</taxon>
        <taxon>Spermatophyta</taxon>
        <taxon>Magnoliopsida</taxon>
        <taxon>eudicotyledons</taxon>
        <taxon>Gunneridae</taxon>
        <taxon>Pentapetalae</taxon>
        <taxon>asterids</taxon>
        <taxon>lamiids</taxon>
        <taxon>Lamiales</taxon>
        <taxon>Gesneriaceae</taxon>
        <taxon>Didymocarpoideae</taxon>
        <taxon>Trichosporeae</taxon>
        <taxon>Loxocarpinae</taxon>
        <taxon>Dorcoceras</taxon>
    </lineage>
</organism>
<feature type="compositionally biased region" description="Basic and acidic residues" evidence="1">
    <location>
        <begin position="1"/>
        <end position="16"/>
    </location>
</feature>
<dbReference type="Proteomes" id="UP000250235">
    <property type="component" value="Unassembled WGS sequence"/>
</dbReference>
<evidence type="ECO:0008006" key="4">
    <source>
        <dbReference type="Google" id="ProtNLM"/>
    </source>
</evidence>
<accession>A0A2Z7BPQ3</accession>